<sequence>MTKPLLQIVVASTRPGRVGLPVAQWFQKVADKHAGFAVELVDLAAVDLPLMNEPNHPRLRQYVHEHTRRWSAQVDRADAFVFVMPEYNHGYTAPLKNAIDYLSQEWANKPVGLVSYGGVSAGTRAVTTLDPVLNAVKLRPAGANVHIPLVTQFLTEERTIAPNDVMSAAAQALMVELEVLAHTLKPLRKKS</sequence>
<comment type="caution">
    <text evidence="2">The sequence shown here is derived from an EMBL/GenBank/DDBJ whole genome shotgun (WGS) entry which is preliminary data.</text>
</comment>
<dbReference type="Proteomes" id="UP001235712">
    <property type="component" value="Unassembled WGS sequence"/>
</dbReference>
<dbReference type="EMBL" id="JAUSQZ010000001">
    <property type="protein sequence ID" value="MDP9826172.1"/>
    <property type="molecule type" value="Genomic_DNA"/>
</dbReference>
<evidence type="ECO:0000259" key="1">
    <source>
        <dbReference type="Pfam" id="PF03358"/>
    </source>
</evidence>
<dbReference type="RefSeq" id="WP_307240710.1">
    <property type="nucleotide sequence ID" value="NZ_JAUSQZ010000001.1"/>
</dbReference>
<name>A0ABT9P0Y2_9ACTN</name>
<accession>A0ABT9P0Y2</accession>
<dbReference type="Pfam" id="PF03358">
    <property type="entry name" value="FMN_red"/>
    <property type="match status" value="1"/>
</dbReference>
<protein>
    <submittedName>
        <fullName evidence="2">NAD(P)H-dependent FMN reductase</fullName>
    </submittedName>
</protein>
<gene>
    <name evidence="2" type="ORF">J2S57_001921</name>
</gene>
<dbReference type="Gene3D" id="3.40.50.360">
    <property type="match status" value="1"/>
</dbReference>
<proteinExistence type="predicted"/>
<reference evidence="2 3" key="1">
    <citation type="submission" date="2023-07" db="EMBL/GenBank/DDBJ databases">
        <title>Sequencing the genomes of 1000 actinobacteria strains.</title>
        <authorList>
            <person name="Klenk H.-P."/>
        </authorList>
    </citation>
    <scope>NUCLEOTIDE SEQUENCE [LARGE SCALE GENOMIC DNA]</scope>
    <source>
        <strain evidence="2 3">DSM 44388</strain>
    </source>
</reference>
<dbReference type="SUPFAM" id="SSF52218">
    <property type="entry name" value="Flavoproteins"/>
    <property type="match status" value="1"/>
</dbReference>
<dbReference type="InterPro" id="IPR050712">
    <property type="entry name" value="NAD(P)H-dep_reductase"/>
</dbReference>
<dbReference type="PANTHER" id="PTHR30543:SF21">
    <property type="entry name" value="NAD(P)H-DEPENDENT FMN REDUCTASE LOT6"/>
    <property type="match status" value="1"/>
</dbReference>
<dbReference type="InterPro" id="IPR005025">
    <property type="entry name" value="FMN_Rdtase-like_dom"/>
</dbReference>
<dbReference type="InterPro" id="IPR029039">
    <property type="entry name" value="Flavoprotein-like_sf"/>
</dbReference>
<evidence type="ECO:0000313" key="3">
    <source>
        <dbReference type="Proteomes" id="UP001235712"/>
    </source>
</evidence>
<keyword evidence="3" id="KW-1185">Reference proteome</keyword>
<evidence type="ECO:0000313" key="2">
    <source>
        <dbReference type="EMBL" id="MDP9826172.1"/>
    </source>
</evidence>
<organism evidence="2 3">
    <name type="scientific">Kineosporia succinea</name>
    <dbReference type="NCBI Taxonomy" id="84632"/>
    <lineage>
        <taxon>Bacteria</taxon>
        <taxon>Bacillati</taxon>
        <taxon>Actinomycetota</taxon>
        <taxon>Actinomycetes</taxon>
        <taxon>Kineosporiales</taxon>
        <taxon>Kineosporiaceae</taxon>
        <taxon>Kineosporia</taxon>
    </lineage>
</organism>
<dbReference type="PANTHER" id="PTHR30543">
    <property type="entry name" value="CHROMATE REDUCTASE"/>
    <property type="match status" value="1"/>
</dbReference>
<feature type="domain" description="NADPH-dependent FMN reductase-like" evidence="1">
    <location>
        <begin position="8"/>
        <end position="145"/>
    </location>
</feature>